<organism evidence="1 2">
    <name type="scientific">Zophobas morio</name>
    <dbReference type="NCBI Taxonomy" id="2755281"/>
    <lineage>
        <taxon>Eukaryota</taxon>
        <taxon>Metazoa</taxon>
        <taxon>Ecdysozoa</taxon>
        <taxon>Arthropoda</taxon>
        <taxon>Hexapoda</taxon>
        <taxon>Insecta</taxon>
        <taxon>Pterygota</taxon>
        <taxon>Neoptera</taxon>
        <taxon>Endopterygota</taxon>
        <taxon>Coleoptera</taxon>
        <taxon>Polyphaga</taxon>
        <taxon>Cucujiformia</taxon>
        <taxon>Tenebrionidae</taxon>
        <taxon>Zophobas</taxon>
    </lineage>
</organism>
<gene>
    <name evidence="1" type="ORF">Zmor_023398</name>
</gene>
<dbReference type="AlphaFoldDB" id="A0AA38HXS7"/>
<protein>
    <recommendedName>
        <fullName evidence="3">Endonuclease/exonuclease/phosphatase domain-containing protein</fullName>
    </recommendedName>
</protein>
<name>A0AA38HXS7_9CUCU</name>
<comment type="caution">
    <text evidence="1">The sequence shown here is derived from an EMBL/GenBank/DDBJ whole genome shotgun (WGS) entry which is preliminary data.</text>
</comment>
<dbReference type="Proteomes" id="UP001168821">
    <property type="component" value="Unassembled WGS sequence"/>
</dbReference>
<evidence type="ECO:0000313" key="1">
    <source>
        <dbReference type="EMBL" id="KAJ3645765.1"/>
    </source>
</evidence>
<proteinExistence type="predicted"/>
<evidence type="ECO:0008006" key="3">
    <source>
        <dbReference type="Google" id="ProtNLM"/>
    </source>
</evidence>
<sequence length="123" mass="14191">MYIFGDLNLTDMDRPISGSCSYSPSSQLLVDLLLNSHLDQLITQPTRFRSNQKHDSSISNLEYLNPIGKSDHSVLMMDLQVCYTRRRRTITLERKMIDFEVLNKHLGKVDWNCLLSDLSISNN</sequence>
<dbReference type="PANTHER" id="PTHR33395">
    <property type="entry name" value="TRANSCRIPTASE, PUTATIVE-RELATED-RELATED"/>
    <property type="match status" value="1"/>
</dbReference>
<dbReference type="EMBL" id="JALNTZ010000007">
    <property type="protein sequence ID" value="KAJ3645765.1"/>
    <property type="molecule type" value="Genomic_DNA"/>
</dbReference>
<dbReference type="GO" id="GO:0031012">
    <property type="term" value="C:extracellular matrix"/>
    <property type="evidence" value="ECO:0007669"/>
    <property type="project" value="TreeGrafter"/>
</dbReference>
<keyword evidence="2" id="KW-1185">Reference proteome</keyword>
<dbReference type="PANTHER" id="PTHR33395:SF22">
    <property type="entry name" value="REVERSE TRANSCRIPTASE DOMAIN-CONTAINING PROTEIN"/>
    <property type="match status" value="1"/>
</dbReference>
<evidence type="ECO:0000313" key="2">
    <source>
        <dbReference type="Proteomes" id="UP001168821"/>
    </source>
</evidence>
<dbReference type="GO" id="GO:0061343">
    <property type="term" value="P:cell adhesion involved in heart morphogenesis"/>
    <property type="evidence" value="ECO:0007669"/>
    <property type="project" value="TreeGrafter"/>
</dbReference>
<reference evidence="1" key="1">
    <citation type="journal article" date="2023" name="G3 (Bethesda)">
        <title>Whole genome assemblies of Zophobas morio and Tenebrio molitor.</title>
        <authorList>
            <person name="Kaur S."/>
            <person name="Stinson S.A."/>
            <person name="diCenzo G.C."/>
        </authorList>
    </citation>
    <scope>NUCLEOTIDE SEQUENCE</scope>
    <source>
        <strain evidence="1">QUZm001</strain>
    </source>
</reference>
<dbReference type="GO" id="GO:0007508">
    <property type="term" value="P:larval heart development"/>
    <property type="evidence" value="ECO:0007669"/>
    <property type="project" value="TreeGrafter"/>
</dbReference>
<accession>A0AA38HXS7</accession>